<dbReference type="AlphaFoldDB" id="A0A9R1XQ86"/>
<protein>
    <recommendedName>
        <fullName evidence="3">CCHC-type domain-containing protein</fullName>
    </recommendedName>
</protein>
<feature type="domain" description="CCHC-type" evidence="3">
    <location>
        <begin position="295"/>
        <end position="310"/>
    </location>
</feature>
<name>A0A9R1XQ86_LACSA</name>
<proteinExistence type="predicted"/>
<keyword evidence="1" id="KW-0863">Zinc-finger</keyword>
<gene>
    <name evidence="4" type="ORF">LSAT_V11C200055610</name>
</gene>
<keyword evidence="1" id="KW-0862">Zinc</keyword>
<evidence type="ECO:0000256" key="2">
    <source>
        <dbReference type="SAM" id="MobiDB-lite"/>
    </source>
</evidence>
<evidence type="ECO:0000259" key="3">
    <source>
        <dbReference type="PROSITE" id="PS50158"/>
    </source>
</evidence>
<dbReference type="Proteomes" id="UP000235145">
    <property type="component" value="Unassembled WGS sequence"/>
</dbReference>
<reference evidence="4 5" key="1">
    <citation type="journal article" date="2017" name="Nat. Commun.">
        <title>Genome assembly with in vitro proximity ligation data and whole-genome triplication in lettuce.</title>
        <authorList>
            <person name="Reyes-Chin-Wo S."/>
            <person name="Wang Z."/>
            <person name="Yang X."/>
            <person name="Kozik A."/>
            <person name="Arikit S."/>
            <person name="Song C."/>
            <person name="Xia L."/>
            <person name="Froenicke L."/>
            <person name="Lavelle D.O."/>
            <person name="Truco M.J."/>
            <person name="Xia R."/>
            <person name="Zhu S."/>
            <person name="Xu C."/>
            <person name="Xu H."/>
            <person name="Xu X."/>
            <person name="Cox K."/>
            <person name="Korf I."/>
            <person name="Meyers B.C."/>
            <person name="Michelmore R.W."/>
        </authorList>
    </citation>
    <scope>NUCLEOTIDE SEQUENCE [LARGE SCALE GENOMIC DNA]</scope>
    <source>
        <strain evidence="5">cv. Salinas</strain>
        <tissue evidence="4">Seedlings</tissue>
    </source>
</reference>
<dbReference type="SUPFAM" id="SSF57756">
    <property type="entry name" value="Retrovirus zinc finger-like domains"/>
    <property type="match status" value="1"/>
</dbReference>
<dbReference type="Gene3D" id="4.10.60.10">
    <property type="entry name" value="Zinc finger, CCHC-type"/>
    <property type="match status" value="1"/>
</dbReference>
<feature type="compositionally biased region" description="Polar residues" evidence="2">
    <location>
        <begin position="203"/>
        <end position="212"/>
    </location>
</feature>
<organism evidence="4 5">
    <name type="scientific">Lactuca sativa</name>
    <name type="common">Garden lettuce</name>
    <dbReference type="NCBI Taxonomy" id="4236"/>
    <lineage>
        <taxon>Eukaryota</taxon>
        <taxon>Viridiplantae</taxon>
        <taxon>Streptophyta</taxon>
        <taxon>Embryophyta</taxon>
        <taxon>Tracheophyta</taxon>
        <taxon>Spermatophyta</taxon>
        <taxon>Magnoliopsida</taxon>
        <taxon>eudicotyledons</taxon>
        <taxon>Gunneridae</taxon>
        <taxon>Pentapetalae</taxon>
        <taxon>asterids</taxon>
        <taxon>campanulids</taxon>
        <taxon>Asterales</taxon>
        <taxon>Asteraceae</taxon>
        <taxon>Cichorioideae</taxon>
        <taxon>Cichorieae</taxon>
        <taxon>Lactucinae</taxon>
        <taxon>Lactuca</taxon>
    </lineage>
</organism>
<evidence type="ECO:0000313" key="5">
    <source>
        <dbReference type="Proteomes" id="UP000235145"/>
    </source>
</evidence>
<keyword evidence="1" id="KW-0479">Metal-binding</keyword>
<evidence type="ECO:0000313" key="4">
    <source>
        <dbReference type="EMBL" id="KAJ0223300.1"/>
    </source>
</evidence>
<dbReference type="GO" id="GO:0003676">
    <property type="term" value="F:nucleic acid binding"/>
    <property type="evidence" value="ECO:0007669"/>
    <property type="project" value="InterPro"/>
</dbReference>
<dbReference type="Pfam" id="PF00098">
    <property type="entry name" value="zf-CCHC"/>
    <property type="match status" value="1"/>
</dbReference>
<dbReference type="InterPro" id="IPR001878">
    <property type="entry name" value="Znf_CCHC"/>
</dbReference>
<dbReference type="EMBL" id="NBSK02000002">
    <property type="protein sequence ID" value="KAJ0223300.1"/>
    <property type="molecule type" value="Genomic_DNA"/>
</dbReference>
<comment type="caution">
    <text evidence="4">The sequence shown here is derived from an EMBL/GenBank/DDBJ whole genome shotgun (WGS) entry which is preliminary data.</text>
</comment>
<sequence length="320" mass="35797">MDNEYHIVDYDAKLGLSADVFASMKKLRLLDIDGNFTSTQPTFLRDELRWLCWNNYPFLFLPMADMCKLAETLGLGQTLGGQQRFRTQQSFRSSAAKSRTRLRRLSVSSEVLVSGPNFSHCVLGSYSRFFFFGYHSVPYPFNDNYTPPLETNEVEISAQYGQTPTPASVETEQSGHTENIEVNDTNVSTLCADQVKVHDGHDQNTNNSCSADNDSKARDEVNNSNASTSCTNKELVHDGKSCDADTLTMKKPKPQKSVKEFVKCSYACAGESPLKQNSFGQGPSDNLIYMKRRTCFNCGTPGHIVRNCPDRVYVPYYGQG</sequence>
<accession>A0A9R1XQ86</accession>
<keyword evidence="5" id="KW-1185">Reference proteome</keyword>
<evidence type="ECO:0000256" key="1">
    <source>
        <dbReference type="PROSITE-ProRule" id="PRU00047"/>
    </source>
</evidence>
<dbReference type="SMART" id="SM00343">
    <property type="entry name" value="ZnF_C2HC"/>
    <property type="match status" value="1"/>
</dbReference>
<dbReference type="InterPro" id="IPR036875">
    <property type="entry name" value="Znf_CCHC_sf"/>
</dbReference>
<dbReference type="PROSITE" id="PS50158">
    <property type="entry name" value="ZF_CCHC"/>
    <property type="match status" value="1"/>
</dbReference>
<dbReference type="GO" id="GO:0008270">
    <property type="term" value="F:zinc ion binding"/>
    <property type="evidence" value="ECO:0007669"/>
    <property type="project" value="UniProtKB-KW"/>
</dbReference>
<feature type="region of interest" description="Disordered" evidence="2">
    <location>
        <begin position="197"/>
        <end position="230"/>
    </location>
</feature>